<organism evidence="2 3">
    <name type="scientific">Rubrimonas cliftonensis</name>
    <dbReference type="NCBI Taxonomy" id="89524"/>
    <lineage>
        <taxon>Bacteria</taxon>
        <taxon>Pseudomonadati</taxon>
        <taxon>Pseudomonadota</taxon>
        <taxon>Alphaproteobacteria</taxon>
        <taxon>Rhodobacterales</taxon>
        <taxon>Paracoccaceae</taxon>
        <taxon>Rubrimonas</taxon>
    </lineage>
</organism>
<accession>A0A1H4AEL3</accession>
<evidence type="ECO:0000313" key="2">
    <source>
        <dbReference type="EMBL" id="SEA34168.1"/>
    </source>
</evidence>
<sequence length="163" mass="16746">MIPVSLIGRLGRGAACGVALALAAACADEPPAPPPTLQDEILSSVVVDDVAFAEIGRTHRGFILSAIGSAQGDGWRGARLRPRLGAPDAEGFLDFDLIAVPPAQPGPDAEPEAVERAARAAGLTQRLRADTPLAPEQLFGAKAVRVFARQGSATVTLQAPAQP</sequence>
<gene>
    <name evidence="2" type="ORF">SAMN05444370_104185</name>
</gene>
<keyword evidence="1" id="KW-0732">Signal</keyword>
<evidence type="ECO:0008006" key="4">
    <source>
        <dbReference type="Google" id="ProtNLM"/>
    </source>
</evidence>
<reference evidence="2 3" key="1">
    <citation type="submission" date="2016-10" db="EMBL/GenBank/DDBJ databases">
        <authorList>
            <person name="de Groot N.N."/>
        </authorList>
    </citation>
    <scope>NUCLEOTIDE SEQUENCE [LARGE SCALE GENOMIC DNA]</scope>
    <source>
        <strain evidence="2 3">DSM 15345</strain>
    </source>
</reference>
<keyword evidence="3" id="KW-1185">Reference proteome</keyword>
<protein>
    <recommendedName>
        <fullName evidence="4">Lipoprotein</fullName>
    </recommendedName>
</protein>
<name>A0A1H4AEL3_9RHOB</name>
<feature type="signal peptide" evidence="1">
    <location>
        <begin position="1"/>
        <end position="27"/>
    </location>
</feature>
<dbReference type="EMBL" id="FNQM01000004">
    <property type="protein sequence ID" value="SEA34168.1"/>
    <property type="molecule type" value="Genomic_DNA"/>
</dbReference>
<evidence type="ECO:0000256" key="1">
    <source>
        <dbReference type="SAM" id="SignalP"/>
    </source>
</evidence>
<dbReference type="RefSeq" id="WP_093252100.1">
    <property type="nucleotide sequence ID" value="NZ_FNQM01000004.1"/>
</dbReference>
<proteinExistence type="predicted"/>
<dbReference type="Proteomes" id="UP000198703">
    <property type="component" value="Unassembled WGS sequence"/>
</dbReference>
<evidence type="ECO:0000313" key="3">
    <source>
        <dbReference type="Proteomes" id="UP000198703"/>
    </source>
</evidence>
<dbReference type="AlphaFoldDB" id="A0A1H4AEL3"/>
<dbReference type="STRING" id="89524.SAMN05444370_104185"/>
<dbReference type="OrthoDB" id="7773807at2"/>
<feature type="chain" id="PRO_5011467750" description="Lipoprotein" evidence="1">
    <location>
        <begin position="28"/>
        <end position="163"/>
    </location>
</feature>